<dbReference type="Pfam" id="PF08486">
    <property type="entry name" value="SpoIID"/>
    <property type="match status" value="1"/>
</dbReference>
<organism evidence="2 3">
    <name type="scientific">Caldisalinibacter kiritimatiensis</name>
    <dbReference type="NCBI Taxonomy" id="1304284"/>
    <lineage>
        <taxon>Bacteria</taxon>
        <taxon>Bacillati</taxon>
        <taxon>Bacillota</taxon>
        <taxon>Tissierellia</taxon>
        <taxon>Tissierellales</taxon>
        <taxon>Thermohalobacteraceae</taxon>
        <taxon>Caldisalinibacter</taxon>
    </lineage>
</organism>
<dbReference type="EMBL" id="ARZA01000130">
    <property type="protein sequence ID" value="EOD00672.1"/>
    <property type="molecule type" value="Genomic_DNA"/>
</dbReference>
<name>R1AVI8_9FIRM</name>
<dbReference type="PANTHER" id="PTHR30032:SF4">
    <property type="entry name" value="AMIDASE ENHANCER"/>
    <property type="match status" value="1"/>
</dbReference>
<protein>
    <submittedName>
        <fullName evidence="2">Sporulation protein SpoIID</fullName>
    </submittedName>
</protein>
<reference evidence="2 3" key="1">
    <citation type="journal article" date="2015" name="Geomicrobiol. J.">
        <title>Caldisalinibacter kiritimatiensis gen. nov., sp. nov., a moderately thermohalophilic thiosulfate-reducing bacterium from a hypersaline microbial mat.</title>
        <authorList>
            <person name="Ben Hania W."/>
            <person name="Joseph M."/>
            <person name="Fiebig A."/>
            <person name="Bunk B."/>
            <person name="Klenk H.-P."/>
            <person name="Fardeau M.-L."/>
            <person name="Spring S."/>
        </authorList>
    </citation>
    <scope>NUCLEOTIDE SEQUENCE [LARGE SCALE GENOMIC DNA]</scope>
    <source>
        <strain evidence="2 3">L21-TH-D2</strain>
    </source>
</reference>
<dbReference type="GO" id="GO:0030288">
    <property type="term" value="C:outer membrane-bounded periplasmic space"/>
    <property type="evidence" value="ECO:0007669"/>
    <property type="project" value="TreeGrafter"/>
</dbReference>
<feature type="domain" description="Sporulation stage II protein D amidase enhancer LytB N-terminal" evidence="1">
    <location>
        <begin position="234"/>
        <end position="324"/>
    </location>
</feature>
<accession>R1AVI8</accession>
<evidence type="ECO:0000313" key="3">
    <source>
        <dbReference type="Proteomes" id="UP000013378"/>
    </source>
</evidence>
<dbReference type="STRING" id="1304284.L21TH_1273"/>
<dbReference type="InterPro" id="IPR013693">
    <property type="entry name" value="SpoIID/LytB_N"/>
</dbReference>
<dbReference type="PANTHER" id="PTHR30032">
    <property type="entry name" value="N-ACETYLMURAMOYL-L-ALANINE AMIDASE-RELATED"/>
    <property type="match status" value="1"/>
</dbReference>
<sequence length="546" mass="63156">MKKRNVIKKLTSVSIIILLLINLYSLVFSSDNNDKYIRIGLKRPLKSDNQVKITSVNGIEIGQFDNEFKNLFTLNDKCYTVRLDGYYDIQNEEYIFINKDNENEIKPEIGPYHIELSKTFDTYSETIKEIEKIKNLSVQAYPVYKNGFKIWIGQYPSEELAEKDIKRLKDIDEGITLVSNNDKRVVIQDEKENIILMFNVKENIYLKAKELNKEAIIGVEDNNYRDYLTFNVHENKLIVINYVKLNHYLYGVVPREMSYDWPLEALKAQAVAARNYTIVNLNKHSDLGYDLCDTQDCQVYGGYDWEHSKTNKAVKETRNKLIKYMGKPIYAYYHSSSGGHTENSENIWTSHVPYLRGVKDEFSLNSPNAEWELVLKKDEIQNELKESEINVGEVVAFEPINYSEHGRVLELKIEGTDDIEILEKEKVRYIFGTSKVKSTQFNVSTDSDVYIMDGYDSNTVKTALRKTSVITGDGTTILSKNFDKEFVITNGINERKIPVIPKTYVLKGKGWGHGLGMSQWGAKRMAELGYNYKQILEYYYTGTKVE</sequence>
<keyword evidence="3" id="KW-1185">Reference proteome</keyword>
<evidence type="ECO:0000313" key="2">
    <source>
        <dbReference type="EMBL" id="EOD00672.1"/>
    </source>
</evidence>
<dbReference type="eggNOG" id="COG2385">
    <property type="taxonomic scope" value="Bacteria"/>
</dbReference>
<evidence type="ECO:0000259" key="1">
    <source>
        <dbReference type="Pfam" id="PF08486"/>
    </source>
</evidence>
<gene>
    <name evidence="2" type="ORF">L21TH_1273</name>
</gene>
<dbReference type="InterPro" id="IPR051922">
    <property type="entry name" value="Bact_Sporulation_Assoc"/>
</dbReference>
<dbReference type="AlphaFoldDB" id="R1AVI8"/>
<proteinExistence type="predicted"/>
<dbReference type="GO" id="GO:0030435">
    <property type="term" value="P:sporulation resulting in formation of a cellular spore"/>
    <property type="evidence" value="ECO:0007669"/>
    <property type="project" value="InterPro"/>
</dbReference>
<dbReference type="OrthoDB" id="9794671at2"/>
<comment type="caution">
    <text evidence="2">The sequence shown here is derived from an EMBL/GenBank/DDBJ whole genome shotgun (WGS) entry which is preliminary data.</text>
</comment>
<dbReference type="RefSeq" id="WP_006312053.1">
    <property type="nucleotide sequence ID" value="NZ_ARZA01000130.1"/>
</dbReference>
<dbReference type="NCBIfam" id="TIGR02669">
    <property type="entry name" value="SpoIID_LytB"/>
    <property type="match status" value="1"/>
</dbReference>
<dbReference type="Proteomes" id="UP000013378">
    <property type="component" value="Unassembled WGS sequence"/>
</dbReference>
<dbReference type="InterPro" id="IPR013486">
    <property type="entry name" value="SpoIID/LytB"/>
</dbReference>